<feature type="region of interest" description="Disordered" evidence="1">
    <location>
        <begin position="161"/>
        <end position="184"/>
    </location>
</feature>
<comment type="caution">
    <text evidence="2">The sequence shown here is derived from an EMBL/GenBank/DDBJ whole genome shotgun (WGS) entry which is preliminary data.</text>
</comment>
<gene>
    <name evidence="2" type="ORF">HXX76_008408</name>
</gene>
<keyword evidence="3" id="KW-1185">Reference proteome</keyword>
<dbReference type="OrthoDB" id="536223at2759"/>
<dbReference type="AlphaFoldDB" id="A0A835SUB5"/>
<accession>A0A835SUB5</accession>
<dbReference type="EMBL" id="JAEHOC010000019">
    <property type="protein sequence ID" value="KAG2433344.1"/>
    <property type="molecule type" value="Genomic_DNA"/>
</dbReference>
<evidence type="ECO:0000313" key="2">
    <source>
        <dbReference type="EMBL" id="KAG2433344.1"/>
    </source>
</evidence>
<feature type="compositionally biased region" description="Low complexity" evidence="1">
    <location>
        <begin position="168"/>
        <end position="184"/>
    </location>
</feature>
<reference evidence="2" key="1">
    <citation type="journal article" date="2020" name="bioRxiv">
        <title>Comparative genomics of Chlamydomonas.</title>
        <authorList>
            <person name="Craig R.J."/>
            <person name="Hasan A.R."/>
            <person name="Ness R.W."/>
            <person name="Keightley P.D."/>
        </authorList>
    </citation>
    <scope>NUCLEOTIDE SEQUENCE</scope>
    <source>
        <strain evidence="2">SAG 7.73</strain>
    </source>
</reference>
<dbReference type="Proteomes" id="UP000650467">
    <property type="component" value="Unassembled WGS sequence"/>
</dbReference>
<proteinExistence type="predicted"/>
<feature type="region of interest" description="Disordered" evidence="1">
    <location>
        <begin position="59"/>
        <end position="82"/>
    </location>
</feature>
<sequence length="299" mass="31743">MNSIVSLLGSRSRALGTLGARCSAALAGASLQASSSASLPAACGLSSDGVRALHTSVSSLSDTGASSTSGTALATASTSTSAPLDLREHRHLYLDGTRTADPGEPRYTAPYWVPPSARAGMLNILFSEPWPSHEEPQLRRQHAALCLEALRQADQPLTAEQVRDAVNSSASTSTGSSASGADDGGAAPVLSTLAYTKALLEHLRRTRFVYGRKNPASMLSPGHPDHPRLYEALAFQAARYGKPETLAAADEAARAAAVVRAQKRLRNGKVPYAQHRRRARFSIWQHELAQEALRELQAK</sequence>
<organism evidence="2 3">
    <name type="scientific">Chlamydomonas incerta</name>
    <dbReference type="NCBI Taxonomy" id="51695"/>
    <lineage>
        <taxon>Eukaryota</taxon>
        <taxon>Viridiplantae</taxon>
        <taxon>Chlorophyta</taxon>
        <taxon>core chlorophytes</taxon>
        <taxon>Chlorophyceae</taxon>
        <taxon>CS clade</taxon>
        <taxon>Chlamydomonadales</taxon>
        <taxon>Chlamydomonadaceae</taxon>
        <taxon>Chlamydomonas</taxon>
    </lineage>
</organism>
<evidence type="ECO:0000256" key="1">
    <source>
        <dbReference type="SAM" id="MobiDB-lite"/>
    </source>
</evidence>
<evidence type="ECO:0000313" key="3">
    <source>
        <dbReference type="Proteomes" id="UP000650467"/>
    </source>
</evidence>
<protein>
    <submittedName>
        <fullName evidence="2">Uncharacterized protein</fullName>
    </submittedName>
</protein>
<name>A0A835SUB5_CHLIN</name>